<protein>
    <submittedName>
        <fullName evidence="2">Uncharacterized protein</fullName>
    </submittedName>
</protein>
<accession>A0A0B2AIE3</accession>
<sequence length="95" mass="9906">MRLKTAALAAACAGMAALGVAAPAKADPGAYGCPAGWQLRTVDYVVGFAANTQFAQKIRAADQNGDGMLCYKLPPSAIPLFSPTFLYEDNTVPVR</sequence>
<dbReference type="EMBL" id="JTDL01000140">
    <property type="protein sequence ID" value="KHL01606.1"/>
    <property type="molecule type" value="Genomic_DNA"/>
</dbReference>
<name>A0A0B2AIE3_9MICC</name>
<feature type="signal peptide" evidence="1">
    <location>
        <begin position="1"/>
        <end position="26"/>
    </location>
</feature>
<organism evidence="2 3">
    <name type="scientific">Sinomonas humi</name>
    <dbReference type="NCBI Taxonomy" id="1338436"/>
    <lineage>
        <taxon>Bacteria</taxon>
        <taxon>Bacillati</taxon>
        <taxon>Actinomycetota</taxon>
        <taxon>Actinomycetes</taxon>
        <taxon>Micrococcales</taxon>
        <taxon>Micrococcaceae</taxon>
        <taxon>Sinomonas</taxon>
    </lineage>
</organism>
<evidence type="ECO:0000313" key="2">
    <source>
        <dbReference type="EMBL" id="KHL01606.1"/>
    </source>
</evidence>
<dbReference type="Proteomes" id="UP000030982">
    <property type="component" value="Unassembled WGS sequence"/>
</dbReference>
<gene>
    <name evidence="2" type="ORF">LK10_15275</name>
</gene>
<feature type="chain" id="PRO_5002066881" evidence="1">
    <location>
        <begin position="27"/>
        <end position="95"/>
    </location>
</feature>
<evidence type="ECO:0000256" key="1">
    <source>
        <dbReference type="SAM" id="SignalP"/>
    </source>
</evidence>
<proteinExistence type="predicted"/>
<dbReference type="RefSeq" id="WP_043125370.1">
    <property type="nucleotide sequence ID" value="NZ_JTDL01000140.1"/>
</dbReference>
<reference evidence="2 3" key="1">
    <citation type="submission" date="2014-09" db="EMBL/GenBank/DDBJ databases">
        <title>Genome sequence of Sinomonas sp. MUSC 117.</title>
        <authorList>
            <person name="Lee L.-H."/>
        </authorList>
    </citation>
    <scope>NUCLEOTIDE SEQUENCE [LARGE SCALE GENOMIC DNA]</scope>
    <source>
        <strain evidence="2 3">MUSC 117</strain>
    </source>
</reference>
<keyword evidence="3" id="KW-1185">Reference proteome</keyword>
<keyword evidence="1" id="KW-0732">Signal</keyword>
<dbReference type="AlphaFoldDB" id="A0A0B2AIE3"/>
<evidence type="ECO:0000313" key="3">
    <source>
        <dbReference type="Proteomes" id="UP000030982"/>
    </source>
</evidence>
<dbReference type="OrthoDB" id="4966735at2"/>
<comment type="caution">
    <text evidence="2">The sequence shown here is derived from an EMBL/GenBank/DDBJ whole genome shotgun (WGS) entry which is preliminary data.</text>
</comment>